<dbReference type="InterPro" id="IPR016039">
    <property type="entry name" value="Thiolase-like"/>
</dbReference>
<gene>
    <name evidence="5" type="ORF">SM124_16445</name>
</gene>
<proteinExistence type="predicted"/>
<accession>A0ABU5J1M6</accession>
<dbReference type="CDD" id="cd00830">
    <property type="entry name" value="KAS_III"/>
    <property type="match status" value="1"/>
</dbReference>
<evidence type="ECO:0000259" key="3">
    <source>
        <dbReference type="Pfam" id="PF08541"/>
    </source>
</evidence>
<name>A0ABU5J1M6_9BACI</name>
<evidence type="ECO:0000256" key="2">
    <source>
        <dbReference type="ARBA" id="ARBA00023315"/>
    </source>
</evidence>
<dbReference type="Pfam" id="PF08541">
    <property type="entry name" value="ACP_syn_III_C"/>
    <property type="match status" value="1"/>
</dbReference>
<dbReference type="PANTHER" id="PTHR34069:SF2">
    <property type="entry name" value="BETA-KETOACYL-[ACYL-CARRIER-PROTEIN] SYNTHASE III"/>
    <property type="match status" value="1"/>
</dbReference>
<dbReference type="InterPro" id="IPR013747">
    <property type="entry name" value="ACP_syn_III_C"/>
</dbReference>
<dbReference type="SUPFAM" id="SSF53901">
    <property type="entry name" value="Thiolase-like"/>
    <property type="match status" value="1"/>
</dbReference>
<dbReference type="Proteomes" id="UP001290455">
    <property type="component" value="Unassembled WGS sequence"/>
</dbReference>
<dbReference type="Pfam" id="PF08545">
    <property type="entry name" value="ACP_syn_III"/>
    <property type="match status" value="1"/>
</dbReference>
<feature type="domain" description="Beta-ketoacyl-[acyl-carrier-protein] synthase III N-terminal" evidence="4">
    <location>
        <begin position="113"/>
        <end position="185"/>
    </location>
</feature>
<keyword evidence="6" id="KW-1185">Reference proteome</keyword>
<reference evidence="5 6" key="1">
    <citation type="submission" date="2023-11" db="EMBL/GenBank/DDBJ databases">
        <title>Bacillus jintuensis, isolated from a mudflat on the Beibu Gulf coast.</title>
        <authorList>
            <person name="Li M."/>
        </authorList>
    </citation>
    <scope>NUCLEOTIDE SEQUENCE [LARGE SCALE GENOMIC DNA]</scope>
    <source>
        <strain evidence="5 6">31A1R</strain>
    </source>
</reference>
<evidence type="ECO:0000259" key="4">
    <source>
        <dbReference type="Pfam" id="PF08545"/>
    </source>
</evidence>
<protein>
    <submittedName>
        <fullName evidence="5">Ketoacyl-ACP synthase III</fullName>
    </submittedName>
</protein>
<keyword evidence="1" id="KW-0808">Transferase</keyword>
<dbReference type="Gene3D" id="3.40.47.10">
    <property type="match status" value="1"/>
</dbReference>
<organism evidence="5 6">
    <name type="scientific">Robertmurraya mangrovi</name>
    <dbReference type="NCBI Taxonomy" id="3098077"/>
    <lineage>
        <taxon>Bacteria</taxon>
        <taxon>Bacillati</taxon>
        <taxon>Bacillota</taxon>
        <taxon>Bacilli</taxon>
        <taxon>Bacillales</taxon>
        <taxon>Bacillaceae</taxon>
        <taxon>Robertmurraya</taxon>
    </lineage>
</organism>
<comment type="caution">
    <text evidence="5">The sequence shown here is derived from an EMBL/GenBank/DDBJ whole genome shotgun (WGS) entry which is preliminary data.</text>
</comment>
<dbReference type="InterPro" id="IPR013751">
    <property type="entry name" value="ACP_syn_III_N"/>
</dbReference>
<feature type="domain" description="Beta-ketoacyl-[acyl-carrier-protein] synthase III C-terminal" evidence="3">
    <location>
        <begin position="249"/>
        <end position="337"/>
    </location>
</feature>
<sequence length="350" mass="37981">MKARFTNVSIKGISSAIPKGQLELGSLEAIYGEGEVKKIIASTGIESVRVSSDNQCTSDLCKTAAKALFARLEIDPLSVDGIIFISQTPDYKMPATSVLLQHQLGLPTTAVAFDINYGCSGYVYGLYQAFMLIQSGGCNRVLVCVGDTSTKFVHPGDRSVRMVFGDGGSATLIERGEETSYFILRTDGSGAEHLIIPAGGARKPISEKTSIPFETENGNIRSEENIYMNGMEIMSFALREIPPMINELLDEVRWSKEDVGIYALHQANKFMLDYLRKKMKLNKDAVPVAVSSVGNTGPASIPLMLSQLNQVLPKERLEKVICCGFGVGLSWASCTVNLSSTTILDPIECE</sequence>
<keyword evidence="2" id="KW-0012">Acyltransferase</keyword>
<evidence type="ECO:0000256" key="1">
    <source>
        <dbReference type="ARBA" id="ARBA00022679"/>
    </source>
</evidence>
<dbReference type="PANTHER" id="PTHR34069">
    <property type="entry name" value="3-OXOACYL-[ACYL-CARRIER-PROTEIN] SYNTHASE 3"/>
    <property type="match status" value="1"/>
</dbReference>
<dbReference type="RefSeq" id="WP_322447603.1">
    <property type="nucleotide sequence ID" value="NZ_JAXOFX010000012.1"/>
</dbReference>
<evidence type="ECO:0000313" key="6">
    <source>
        <dbReference type="Proteomes" id="UP001290455"/>
    </source>
</evidence>
<dbReference type="EMBL" id="JAXOFX010000012">
    <property type="protein sequence ID" value="MDZ5473309.1"/>
    <property type="molecule type" value="Genomic_DNA"/>
</dbReference>
<evidence type="ECO:0000313" key="5">
    <source>
        <dbReference type="EMBL" id="MDZ5473309.1"/>
    </source>
</evidence>